<dbReference type="EMBL" id="BLLF01004041">
    <property type="protein sequence ID" value="GFH28797.1"/>
    <property type="molecule type" value="Genomic_DNA"/>
</dbReference>
<name>A0A6A0A9R3_HAELA</name>
<keyword evidence="2" id="KW-1185">Reference proteome</keyword>
<gene>
    <name evidence="1" type="ORF">HaLaN_27348</name>
</gene>
<evidence type="ECO:0000313" key="1">
    <source>
        <dbReference type="EMBL" id="GFH28797.1"/>
    </source>
</evidence>
<organism evidence="1 2">
    <name type="scientific">Haematococcus lacustris</name>
    <name type="common">Green alga</name>
    <name type="synonym">Haematococcus pluvialis</name>
    <dbReference type="NCBI Taxonomy" id="44745"/>
    <lineage>
        <taxon>Eukaryota</taxon>
        <taxon>Viridiplantae</taxon>
        <taxon>Chlorophyta</taxon>
        <taxon>core chlorophytes</taxon>
        <taxon>Chlorophyceae</taxon>
        <taxon>CS clade</taxon>
        <taxon>Chlamydomonadales</taxon>
        <taxon>Haematococcaceae</taxon>
        <taxon>Haematococcus</taxon>
    </lineage>
</organism>
<dbReference type="Proteomes" id="UP000485058">
    <property type="component" value="Unassembled WGS sequence"/>
</dbReference>
<reference evidence="1 2" key="1">
    <citation type="submission" date="2020-02" db="EMBL/GenBank/DDBJ databases">
        <title>Draft genome sequence of Haematococcus lacustris strain NIES-144.</title>
        <authorList>
            <person name="Morimoto D."/>
            <person name="Nakagawa S."/>
            <person name="Yoshida T."/>
            <person name="Sawayama S."/>
        </authorList>
    </citation>
    <scope>NUCLEOTIDE SEQUENCE [LARGE SCALE GENOMIC DNA]</scope>
    <source>
        <strain evidence="1 2">NIES-144</strain>
    </source>
</reference>
<comment type="caution">
    <text evidence="1">The sequence shown here is derived from an EMBL/GenBank/DDBJ whole genome shotgun (WGS) entry which is preliminary data.</text>
</comment>
<evidence type="ECO:0000313" key="2">
    <source>
        <dbReference type="Proteomes" id="UP000485058"/>
    </source>
</evidence>
<proteinExistence type="predicted"/>
<accession>A0A6A0A9R3</accession>
<feature type="non-terminal residue" evidence="1">
    <location>
        <position position="55"/>
    </location>
</feature>
<sequence>MVVLVVPEDDYEGDKVFGNGVMGVMYTVCKEKDKPSVLFMAFRLLADWLQLWMLV</sequence>
<protein>
    <submittedName>
        <fullName evidence="1">Tiny macrocysts protein B</fullName>
    </submittedName>
</protein>
<dbReference type="AlphaFoldDB" id="A0A6A0A9R3"/>